<reference evidence="1" key="3">
    <citation type="submission" date="2025-09" db="UniProtKB">
        <authorList>
            <consortium name="Ensembl"/>
        </authorList>
    </citation>
    <scope>IDENTIFICATION</scope>
</reference>
<dbReference type="Proteomes" id="UP000694620">
    <property type="component" value="Chromosome 11"/>
</dbReference>
<organism evidence="1 2">
    <name type="scientific">Erpetoichthys calabaricus</name>
    <name type="common">Rope fish</name>
    <name type="synonym">Calamoichthys calabaricus</name>
    <dbReference type="NCBI Taxonomy" id="27687"/>
    <lineage>
        <taxon>Eukaryota</taxon>
        <taxon>Metazoa</taxon>
        <taxon>Chordata</taxon>
        <taxon>Craniata</taxon>
        <taxon>Vertebrata</taxon>
        <taxon>Euteleostomi</taxon>
        <taxon>Actinopterygii</taxon>
        <taxon>Polypteriformes</taxon>
        <taxon>Polypteridae</taxon>
        <taxon>Erpetoichthys</taxon>
    </lineage>
</organism>
<dbReference type="AlphaFoldDB" id="A0A8C4TRX9"/>
<accession>A0A8C4TRX9</accession>
<evidence type="ECO:0000313" key="2">
    <source>
        <dbReference type="Proteomes" id="UP000694620"/>
    </source>
</evidence>
<proteinExistence type="predicted"/>
<reference evidence="1" key="1">
    <citation type="submission" date="2021-06" db="EMBL/GenBank/DDBJ databases">
        <authorList>
            <consortium name="Wellcome Sanger Institute Data Sharing"/>
        </authorList>
    </citation>
    <scope>NUCLEOTIDE SEQUENCE [LARGE SCALE GENOMIC DNA]</scope>
</reference>
<evidence type="ECO:0000313" key="1">
    <source>
        <dbReference type="Ensembl" id="ENSECRP00000033321.1"/>
    </source>
</evidence>
<reference evidence="1" key="2">
    <citation type="submission" date="2025-08" db="UniProtKB">
        <authorList>
            <consortium name="Ensembl"/>
        </authorList>
    </citation>
    <scope>IDENTIFICATION</scope>
</reference>
<name>A0A8C4TRX9_ERPCA</name>
<protein>
    <submittedName>
        <fullName evidence="1">Uncharacterized protein</fullName>
    </submittedName>
</protein>
<dbReference type="Ensembl" id="ENSECRT00000034048.1">
    <property type="protein sequence ID" value="ENSECRP00000033321.1"/>
    <property type="gene ID" value="ENSECRG00000022553.1"/>
</dbReference>
<keyword evidence="2" id="KW-1185">Reference proteome</keyword>
<sequence>MNLDLESLKYANMKADKLLKALNSFGKEAHSCHSFGAQ</sequence>